<dbReference type="GO" id="GO:0006564">
    <property type="term" value="P:L-serine biosynthetic process"/>
    <property type="evidence" value="ECO:0007669"/>
    <property type="project" value="TreeGrafter"/>
</dbReference>
<reference evidence="3" key="1">
    <citation type="journal article" date="2020" name="Appl. Environ. Microbiol.">
        <title>Diazotrophic Anaeromyxobacter Isolates from Soils.</title>
        <authorList>
            <person name="Masuda Y."/>
            <person name="Yamanaka H."/>
            <person name="Xu Z.X."/>
            <person name="Shiratori Y."/>
            <person name="Aono T."/>
            <person name="Amachi S."/>
            <person name="Senoo K."/>
            <person name="Itoh H."/>
        </authorList>
    </citation>
    <scope>NUCLEOTIDE SEQUENCE [LARGE SCALE GENOMIC DNA]</scope>
    <source>
        <strain evidence="3">R267</strain>
    </source>
</reference>
<dbReference type="GO" id="GO:0005737">
    <property type="term" value="C:cytoplasm"/>
    <property type="evidence" value="ECO:0007669"/>
    <property type="project" value="TreeGrafter"/>
</dbReference>
<dbReference type="Gene3D" id="3.40.50.1000">
    <property type="entry name" value="HAD superfamily/HAD-like"/>
    <property type="match status" value="1"/>
</dbReference>
<accession>A0A7I9VRZ5</accession>
<dbReference type="GO" id="GO:0000287">
    <property type="term" value="F:magnesium ion binding"/>
    <property type="evidence" value="ECO:0007669"/>
    <property type="project" value="TreeGrafter"/>
</dbReference>
<dbReference type="InterPro" id="IPR006384">
    <property type="entry name" value="HAD_hydro_PyrdxlP_Pase-like"/>
</dbReference>
<dbReference type="EMBL" id="BJTG01000011">
    <property type="protein sequence ID" value="GEJ59203.1"/>
    <property type="molecule type" value="Genomic_DNA"/>
</dbReference>
<dbReference type="AlphaFoldDB" id="A0A7I9VRZ5"/>
<dbReference type="Gene3D" id="3.90.1470.20">
    <property type="match status" value="1"/>
</dbReference>
<dbReference type="RefSeq" id="WP_176068470.1">
    <property type="nucleotide sequence ID" value="NZ_BJTG01000011.1"/>
</dbReference>
<name>A0A7I9VRZ5_9BACT</name>
<keyword evidence="1" id="KW-0378">Hydrolase</keyword>
<sequence>MKPSVAVVCDFDGTATVEDLADALSIQHLGYDRWKAANDAFHAGEISFVELLRRIFEPVAATPDEVRAFALAHARFRPGFAELLATCRQRGVRFVLASGGLDLYIRPALTKLPAALTDGLEIRANGARHVPGGLALSFPYAEAPGACGQCGSCKGAIVKELQAEGHTVISVGDGNADRCMAGVADVLFARGRLHAWCGEQGIACEEFETFAPVIARVAALSRAA</sequence>
<dbReference type="PANTHER" id="PTHR43344:SF21">
    <property type="entry name" value="POLYOL PHOSPHATE PHOSPHATASE PYP1"/>
    <property type="match status" value="1"/>
</dbReference>
<comment type="caution">
    <text evidence="2">The sequence shown here is derived from an EMBL/GenBank/DDBJ whole genome shotgun (WGS) entry which is preliminary data.</text>
</comment>
<evidence type="ECO:0000256" key="1">
    <source>
        <dbReference type="ARBA" id="ARBA00022801"/>
    </source>
</evidence>
<dbReference type="NCBIfam" id="TIGR01488">
    <property type="entry name" value="HAD-SF-IB"/>
    <property type="match status" value="1"/>
</dbReference>
<dbReference type="SUPFAM" id="SSF56784">
    <property type="entry name" value="HAD-like"/>
    <property type="match status" value="1"/>
</dbReference>
<dbReference type="PANTHER" id="PTHR43344">
    <property type="entry name" value="PHOSPHOSERINE PHOSPHATASE"/>
    <property type="match status" value="1"/>
</dbReference>
<dbReference type="InterPro" id="IPR036412">
    <property type="entry name" value="HAD-like_sf"/>
</dbReference>
<evidence type="ECO:0000313" key="2">
    <source>
        <dbReference type="EMBL" id="GEJ59203.1"/>
    </source>
</evidence>
<dbReference type="Proteomes" id="UP000503640">
    <property type="component" value="Unassembled WGS sequence"/>
</dbReference>
<keyword evidence="3" id="KW-1185">Reference proteome</keyword>
<proteinExistence type="predicted"/>
<organism evidence="2 3">
    <name type="scientific">Anaeromyxobacter diazotrophicus</name>
    <dbReference type="NCBI Taxonomy" id="2590199"/>
    <lineage>
        <taxon>Bacteria</taxon>
        <taxon>Pseudomonadati</taxon>
        <taxon>Myxococcota</taxon>
        <taxon>Myxococcia</taxon>
        <taxon>Myxococcales</taxon>
        <taxon>Cystobacterineae</taxon>
        <taxon>Anaeromyxobacteraceae</taxon>
        <taxon>Anaeromyxobacter</taxon>
    </lineage>
</organism>
<gene>
    <name evidence="2" type="primary">mtnX_2</name>
    <name evidence="2" type="ORF">AMYX_39440</name>
</gene>
<dbReference type="GO" id="GO:0036424">
    <property type="term" value="F:L-phosphoserine phosphatase activity"/>
    <property type="evidence" value="ECO:0007669"/>
    <property type="project" value="TreeGrafter"/>
</dbReference>
<dbReference type="InterPro" id="IPR050582">
    <property type="entry name" value="HAD-like_SerB"/>
</dbReference>
<protein>
    <submittedName>
        <fullName evidence="2">2-hydroxy-3-keto-5-methylthiopentenyl-1-phosphate phosphatase</fullName>
    </submittedName>
</protein>
<dbReference type="Pfam" id="PF12710">
    <property type="entry name" value="HAD"/>
    <property type="match status" value="1"/>
</dbReference>
<dbReference type="NCBIfam" id="TIGR01489">
    <property type="entry name" value="DKMTPPase-SF"/>
    <property type="match status" value="1"/>
</dbReference>
<evidence type="ECO:0000313" key="3">
    <source>
        <dbReference type="Proteomes" id="UP000503640"/>
    </source>
</evidence>
<dbReference type="InterPro" id="IPR023214">
    <property type="entry name" value="HAD_sf"/>
</dbReference>